<evidence type="ECO:0000313" key="10">
    <source>
        <dbReference type="Proteomes" id="UP000324726"/>
    </source>
</evidence>
<evidence type="ECO:0000256" key="6">
    <source>
        <dbReference type="ARBA" id="ARBA00023002"/>
    </source>
</evidence>
<evidence type="ECO:0000313" key="9">
    <source>
        <dbReference type="EMBL" id="TYR20813.1"/>
    </source>
</evidence>
<sequence>MGASEFDVQKEQRPSGYREGDYPTLTRADVPEGVEIAMIWAETTAGIIGDGAEMPWYLPEDLKHIKNSTMGYPVVMGRTSWEALGKYRPLPGRENFVITRRADYSAPGGHVVASIKDGIAAAAAFARGEESGGEVPETASEALQDDGRVTVWILGGGQVYAQCMPIADRVVITEIDMVAPERFQVYAPAMDESDFTVERSEWFASEKGHPVDEEPNGLRYRFETWRRKA</sequence>
<evidence type="ECO:0000256" key="4">
    <source>
        <dbReference type="ARBA" id="ARBA00022563"/>
    </source>
</evidence>
<dbReference type="InterPro" id="IPR012259">
    <property type="entry name" value="DHFR"/>
</dbReference>
<dbReference type="UniPathway" id="UPA00077">
    <property type="reaction ID" value="UER00158"/>
</dbReference>
<organism evidence="9 10">
    <name type="scientific">Corynebacterium urealyticum</name>
    <dbReference type="NCBI Taxonomy" id="43771"/>
    <lineage>
        <taxon>Bacteria</taxon>
        <taxon>Bacillati</taxon>
        <taxon>Actinomycetota</taxon>
        <taxon>Actinomycetes</taxon>
        <taxon>Mycobacteriales</taxon>
        <taxon>Corynebacteriaceae</taxon>
        <taxon>Corynebacterium</taxon>
    </lineage>
</organism>
<evidence type="ECO:0000256" key="3">
    <source>
        <dbReference type="ARBA" id="ARBA00012856"/>
    </source>
</evidence>
<comment type="pathway">
    <text evidence="1">Cofactor biosynthesis; tetrahydrofolate biosynthesis; 5,6,7,8-tetrahydrofolate from 7,8-dihydrofolate: step 1/1.</text>
</comment>
<dbReference type="InterPro" id="IPR024072">
    <property type="entry name" value="DHFR-like_dom_sf"/>
</dbReference>
<evidence type="ECO:0000256" key="5">
    <source>
        <dbReference type="ARBA" id="ARBA00022857"/>
    </source>
</evidence>
<dbReference type="Proteomes" id="UP000324726">
    <property type="component" value="Unassembled WGS sequence"/>
</dbReference>
<dbReference type="GO" id="GO:0046654">
    <property type="term" value="P:tetrahydrofolate biosynthetic process"/>
    <property type="evidence" value="ECO:0007669"/>
    <property type="project" value="UniProtKB-UniPathway"/>
</dbReference>
<dbReference type="AlphaFoldDB" id="A0A5D4FXZ8"/>
<reference evidence="9 10" key="1">
    <citation type="submission" date="2019-08" db="EMBL/GenBank/DDBJ databases">
        <title>Draft genome of C. urealyticum strain VH4248.</title>
        <authorList>
            <person name="Navas J."/>
        </authorList>
    </citation>
    <scope>NUCLEOTIDE SEQUENCE [LARGE SCALE GENOMIC DNA]</scope>
    <source>
        <strain evidence="9 10">VH4248</strain>
    </source>
</reference>
<dbReference type="GO" id="GO:0006730">
    <property type="term" value="P:one-carbon metabolic process"/>
    <property type="evidence" value="ECO:0007669"/>
    <property type="project" value="UniProtKB-KW"/>
</dbReference>
<dbReference type="GO" id="GO:0046655">
    <property type="term" value="P:folic acid metabolic process"/>
    <property type="evidence" value="ECO:0007669"/>
    <property type="project" value="TreeGrafter"/>
</dbReference>
<accession>A0A5D4FXZ8</accession>
<comment type="similarity">
    <text evidence="2">Belongs to the dihydrofolate reductase family.</text>
</comment>
<dbReference type="PANTHER" id="PTHR48069">
    <property type="entry name" value="DIHYDROFOLATE REDUCTASE"/>
    <property type="match status" value="1"/>
</dbReference>
<keyword evidence="5" id="KW-0521">NADP</keyword>
<feature type="region of interest" description="Disordered" evidence="7">
    <location>
        <begin position="1"/>
        <end position="24"/>
    </location>
</feature>
<proteinExistence type="inferred from homology"/>
<protein>
    <recommendedName>
        <fullName evidence="3">dihydrofolate reductase</fullName>
        <ecNumber evidence="3">1.5.1.3</ecNumber>
    </recommendedName>
</protein>
<keyword evidence="4" id="KW-0554">One-carbon metabolism</keyword>
<feature type="compositionally biased region" description="Basic and acidic residues" evidence="7">
    <location>
        <begin position="7"/>
        <end position="21"/>
    </location>
</feature>
<dbReference type="GO" id="GO:0050661">
    <property type="term" value="F:NADP binding"/>
    <property type="evidence" value="ECO:0007669"/>
    <property type="project" value="InterPro"/>
</dbReference>
<dbReference type="PROSITE" id="PS51330">
    <property type="entry name" value="DHFR_2"/>
    <property type="match status" value="1"/>
</dbReference>
<evidence type="ECO:0000256" key="2">
    <source>
        <dbReference type="ARBA" id="ARBA00009539"/>
    </source>
</evidence>
<dbReference type="SUPFAM" id="SSF53597">
    <property type="entry name" value="Dihydrofolate reductase-like"/>
    <property type="match status" value="1"/>
</dbReference>
<keyword evidence="6" id="KW-0560">Oxidoreductase</keyword>
<dbReference type="Pfam" id="PF00186">
    <property type="entry name" value="DHFR_1"/>
    <property type="match status" value="1"/>
</dbReference>
<feature type="domain" description="DHFR" evidence="8">
    <location>
        <begin position="35"/>
        <end position="227"/>
    </location>
</feature>
<dbReference type="EC" id="1.5.1.3" evidence="3"/>
<dbReference type="Gene3D" id="3.40.430.10">
    <property type="entry name" value="Dihydrofolate Reductase, subunit A"/>
    <property type="match status" value="1"/>
</dbReference>
<dbReference type="InterPro" id="IPR001796">
    <property type="entry name" value="DHFR_dom"/>
</dbReference>
<evidence type="ECO:0000256" key="1">
    <source>
        <dbReference type="ARBA" id="ARBA00004903"/>
    </source>
</evidence>
<dbReference type="RefSeq" id="WP_148812752.1">
    <property type="nucleotide sequence ID" value="NZ_VSZI01000001.1"/>
</dbReference>
<evidence type="ECO:0000259" key="8">
    <source>
        <dbReference type="PROSITE" id="PS51330"/>
    </source>
</evidence>
<dbReference type="GO" id="GO:0005829">
    <property type="term" value="C:cytosol"/>
    <property type="evidence" value="ECO:0007669"/>
    <property type="project" value="TreeGrafter"/>
</dbReference>
<dbReference type="GO" id="GO:0004146">
    <property type="term" value="F:dihydrofolate reductase activity"/>
    <property type="evidence" value="ECO:0007669"/>
    <property type="project" value="UniProtKB-EC"/>
</dbReference>
<name>A0A5D4FXZ8_9CORY</name>
<dbReference type="PRINTS" id="PR00070">
    <property type="entry name" value="DHFR"/>
</dbReference>
<comment type="caution">
    <text evidence="9">The sequence shown here is derived from an EMBL/GenBank/DDBJ whole genome shotgun (WGS) entry which is preliminary data.</text>
</comment>
<dbReference type="GO" id="GO:0046452">
    <property type="term" value="P:dihydrofolate metabolic process"/>
    <property type="evidence" value="ECO:0007669"/>
    <property type="project" value="TreeGrafter"/>
</dbReference>
<evidence type="ECO:0000256" key="7">
    <source>
        <dbReference type="SAM" id="MobiDB-lite"/>
    </source>
</evidence>
<gene>
    <name evidence="9" type="ORF">FYJ87_07825</name>
</gene>
<dbReference type="PANTHER" id="PTHR48069:SF3">
    <property type="entry name" value="DIHYDROFOLATE REDUCTASE"/>
    <property type="match status" value="1"/>
</dbReference>
<dbReference type="CDD" id="cd00209">
    <property type="entry name" value="DHFR"/>
    <property type="match status" value="1"/>
</dbReference>
<dbReference type="EMBL" id="VSZI01000001">
    <property type="protein sequence ID" value="TYR20813.1"/>
    <property type="molecule type" value="Genomic_DNA"/>
</dbReference>